<evidence type="ECO:0000256" key="10">
    <source>
        <dbReference type="ARBA" id="ARBA00031985"/>
    </source>
</evidence>
<feature type="region of interest" description="Disordered" evidence="13">
    <location>
        <begin position="650"/>
        <end position="690"/>
    </location>
</feature>
<evidence type="ECO:0000256" key="5">
    <source>
        <dbReference type="ARBA" id="ARBA00022842"/>
    </source>
</evidence>
<evidence type="ECO:0000256" key="12">
    <source>
        <dbReference type="ARBA" id="ARBA00032877"/>
    </source>
</evidence>
<evidence type="ECO:0000256" key="7">
    <source>
        <dbReference type="ARBA" id="ARBA00023125"/>
    </source>
</evidence>
<protein>
    <recommendedName>
        <fullName evidence="3">DNA topoisomerase</fullName>
        <ecNumber evidence="3">5.6.2.1</ecNumber>
    </recommendedName>
    <alternativeName>
        <fullName evidence="12">Omega-protein</fullName>
    </alternativeName>
    <alternativeName>
        <fullName evidence="11">Relaxing enzyme</fullName>
    </alternativeName>
    <alternativeName>
        <fullName evidence="9">Swivelase</fullName>
    </alternativeName>
    <alternativeName>
        <fullName evidence="10">Untwisting enzyme</fullName>
    </alternativeName>
</protein>
<dbReference type="RefSeq" id="WP_014215559.1">
    <property type="nucleotide sequence ID" value="NC_016605.1"/>
</dbReference>
<evidence type="ECO:0000256" key="8">
    <source>
        <dbReference type="ARBA" id="ARBA00023235"/>
    </source>
</evidence>
<dbReference type="STRING" id="701521.PECL_1099"/>
<feature type="domain" description="Toprim" evidence="14">
    <location>
        <begin position="3"/>
        <end position="136"/>
    </location>
</feature>
<dbReference type="GO" id="GO:0003677">
    <property type="term" value="F:DNA binding"/>
    <property type="evidence" value="ECO:0007669"/>
    <property type="project" value="UniProtKB-KW"/>
</dbReference>
<evidence type="ECO:0000256" key="13">
    <source>
        <dbReference type="SAM" id="MobiDB-lite"/>
    </source>
</evidence>
<dbReference type="CDD" id="cd03362">
    <property type="entry name" value="TOPRIM_TopoIA_TopoIII"/>
    <property type="match status" value="1"/>
</dbReference>
<dbReference type="Gene3D" id="2.70.20.10">
    <property type="entry name" value="Topoisomerase I, domain 3"/>
    <property type="match status" value="1"/>
</dbReference>
<dbReference type="EMBL" id="CP003137">
    <property type="protein sequence ID" value="AEV95362.1"/>
    <property type="molecule type" value="Genomic_DNA"/>
</dbReference>
<keyword evidence="4" id="KW-0479">Metal-binding</keyword>
<dbReference type="HOGENOM" id="CLU_002929_5_2_9"/>
<dbReference type="eggNOG" id="COG0550">
    <property type="taxonomic scope" value="Bacteria"/>
</dbReference>
<dbReference type="AlphaFoldDB" id="G8PDM7"/>
<dbReference type="PATRIC" id="fig|701521.8.peg.1041"/>
<dbReference type="PANTHER" id="PTHR11390">
    <property type="entry name" value="PROKARYOTIC DNA TOPOISOMERASE"/>
    <property type="match status" value="1"/>
</dbReference>
<dbReference type="SMART" id="SM00493">
    <property type="entry name" value="TOPRIM"/>
    <property type="match status" value="1"/>
</dbReference>
<dbReference type="InterPro" id="IPR003601">
    <property type="entry name" value="Topo_IA_2"/>
</dbReference>
<accession>G8PDM7</accession>
<organism evidence="16 17">
    <name type="scientific">Pediococcus claussenii (strain ATCC BAA-344 / DSM 14800 / JCM 18046 / KCTC 3811 / LMG 21948 / P06)</name>
    <dbReference type="NCBI Taxonomy" id="701521"/>
    <lineage>
        <taxon>Bacteria</taxon>
        <taxon>Bacillati</taxon>
        <taxon>Bacillota</taxon>
        <taxon>Bacilli</taxon>
        <taxon>Lactobacillales</taxon>
        <taxon>Lactobacillaceae</taxon>
        <taxon>Pediococcus</taxon>
    </lineage>
</organism>
<dbReference type="NCBIfam" id="NF005829">
    <property type="entry name" value="PRK07726.1"/>
    <property type="match status" value="1"/>
</dbReference>
<evidence type="ECO:0000259" key="14">
    <source>
        <dbReference type="PROSITE" id="PS50880"/>
    </source>
</evidence>
<dbReference type="GO" id="GO:0006310">
    <property type="term" value="P:DNA recombination"/>
    <property type="evidence" value="ECO:0007669"/>
    <property type="project" value="TreeGrafter"/>
</dbReference>
<dbReference type="SUPFAM" id="SSF56712">
    <property type="entry name" value="Prokaryotic type I DNA topoisomerase"/>
    <property type="match status" value="1"/>
</dbReference>
<dbReference type="KEGG" id="pce:PECL_1099"/>
<dbReference type="Gene3D" id="3.40.50.140">
    <property type="match status" value="1"/>
</dbReference>
<dbReference type="PRINTS" id="PR00417">
    <property type="entry name" value="PRTPISMRASEI"/>
</dbReference>
<evidence type="ECO:0000256" key="2">
    <source>
        <dbReference type="ARBA" id="ARBA00009446"/>
    </source>
</evidence>
<dbReference type="GO" id="GO:0006281">
    <property type="term" value="P:DNA repair"/>
    <property type="evidence" value="ECO:0007669"/>
    <property type="project" value="TreeGrafter"/>
</dbReference>
<dbReference type="PANTHER" id="PTHR11390:SF21">
    <property type="entry name" value="DNA TOPOISOMERASE 3-ALPHA"/>
    <property type="match status" value="1"/>
</dbReference>
<dbReference type="eggNOG" id="COG0551">
    <property type="taxonomic scope" value="Bacteria"/>
</dbReference>
<dbReference type="InterPro" id="IPR005738">
    <property type="entry name" value="TopoIII"/>
</dbReference>
<dbReference type="InterPro" id="IPR034144">
    <property type="entry name" value="TOPRIM_TopoIII"/>
</dbReference>
<sequence>MKKKLIITEKPSVATDLARVLGVEQKNKTYYEGNNYIITWAYGHLLTLKLPEDINKDWQNWDLNDLPIIPKNIGIKPLPKTKQQLKAISRLAKRTDVESAIIATDSGREGEAVARYILEWIRFNKPVERLWISSQTTKAIREGFSNLRPAEQFDDLYASALARGKADWLVGLNVTRALTTKYKDNLSAGRVQTPTLSFIWKQEQEINSFRPHKFYKIYLVYQGQTADLLLKNSEQFETREQAEKVVQGLQKKSGLVEDLKVKQNMQDAPLPYDLTELQRTANSMYAFSAKKTLSIVQSLYEVHKIVSYPRTDSKYLSTDIKDTLKERLSALSGFDSQAKAYLRRGAKIVQRSVFNDQKVTDHYALIPTEESVQPAKLSSDELRIFRLIEKRFLGLFAEKFITETTNTTIGFGSAKFVFKQTRVVKPGWRFDLETETKKTKVQLKLKQQIEGQFIIKEKLTTPPKPLTEGTLLGKMEKFGLGTPATRAEIIEKLTQSELVKRTNGALITTPKGQQLLKLVNKSLASPDLTSKWEKSLESIAHGKVNYMDFVKDVEKETRRLVSEIKTSEIEYRDFGVTNKLCPECGYALKERNSRDGKILTCSHCGYRRRKDPKVSNHRCPQCHKKMVILEKNGQSYFRCLNDGTTEKMLDKKERKKKISKKEERKLLSKINNEDPEESPLAIAMKKAMEK</sequence>
<dbReference type="NCBIfam" id="TIGR01056">
    <property type="entry name" value="topB"/>
    <property type="match status" value="1"/>
</dbReference>
<dbReference type="EC" id="5.6.2.1" evidence="3"/>
<name>G8PDM7_PEDCP</name>
<keyword evidence="7" id="KW-0238">DNA-binding</keyword>
<dbReference type="SMART" id="SM00436">
    <property type="entry name" value="TOP1Bc"/>
    <property type="match status" value="1"/>
</dbReference>
<reference evidence="16 17" key="1">
    <citation type="journal article" date="2012" name="J. Bacteriol.">
        <title>Complete Genome Sequence of the Beer Spoilage Organism Pediococcus claussenii ATCC BAA-344T.</title>
        <authorList>
            <person name="Pittet V."/>
            <person name="Abegunde T."/>
            <person name="Marfleet T."/>
            <person name="Haakensen M."/>
            <person name="Morrow K."/>
            <person name="Jayaprakash T."/>
            <person name="Schroeder K."/>
            <person name="Trost B."/>
            <person name="Byrns S."/>
            <person name="Bergsveinson J."/>
            <person name="Kusalik A."/>
            <person name="Ziola B."/>
        </authorList>
    </citation>
    <scope>NUCLEOTIDE SEQUENCE [LARGE SCALE GENOMIC DNA]</scope>
    <source>
        <strain evidence="16 17">ATCC BAA-344</strain>
    </source>
</reference>
<dbReference type="InterPro" id="IPR000380">
    <property type="entry name" value="Topo_IA"/>
</dbReference>
<dbReference type="InterPro" id="IPR013826">
    <property type="entry name" value="Topo_IA_cen_sub3"/>
</dbReference>
<keyword evidence="6" id="KW-0799">Topoisomerase</keyword>
<gene>
    <name evidence="16" type="primary">topB</name>
    <name evidence="16" type="ordered locus">PECL_1099</name>
</gene>
<dbReference type="GO" id="GO:0046872">
    <property type="term" value="F:metal ion binding"/>
    <property type="evidence" value="ECO:0007669"/>
    <property type="project" value="UniProtKB-KW"/>
</dbReference>
<proteinExistence type="inferred from homology"/>
<dbReference type="InterPro" id="IPR013497">
    <property type="entry name" value="Topo_IA_cen"/>
</dbReference>
<evidence type="ECO:0000313" key="17">
    <source>
        <dbReference type="Proteomes" id="UP000005444"/>
    </source>
</evidence>
<dbReference type="PROSITE" id="PS50880">
    <property type="entry name" value="TOPRIM"/>
    <property type="match status" value="1"/>
</dbReference>
<dbReference type="InterPro" id="IPR013824">
    <property type="entry name" value="Topo_IA_cen_sub1"/>
</dbReference>
<dbReference type="Proteomes" id="UP000005444">
    <property type="component" value="Chromosome"/>
</dbReference>
<dbReference type="SMART" id="SM00437">
    <property type="entry name" value="TOP1Ac"/>
    <property type="match status" value="1"/>
</dbReference>
<dbReference type="SUPFAM" id="SSF161187">
    <property type="entry name" value="YfgJ-like"/>
    <property type="match status" value="1"/>
</dbReference>
<dbReference type="Gene3D" id="1.10.290.10">
    <property type="entry name" value="Topoisomerase I, domain 4"/>
    <property type="match status" value="1"/>
</dbReference>
<dbReference type="InterPro" id="IPR023406">
    <property type="entry name" value="Topo_IA_AS"/>
</dbReference>
<dbReference type="Gene3D" id="1.10.460.10">
    <property type="entry name" value="Topoisomerase I, domain 2"/>
    <property type="match status" value="1"/>
</dbReference>
<evidence type="ECO:0000256" key="6">
    <source>
        <dbReference type="ARBA" id="ARBA00023029"/>
    </source>
</evidence>
<keyword evidence="17" id="KW-1185">Reference proteome</keyword>
<evidence type="ECO:0000256" key="9">
    <source>
        <dbReference type="ARBA" id="ARBA00030003"/>
    </source>
</evidence>
<dbReference type="CDD" id="cd00186">
    <property type="entry name" value="TOP1Ac"/>
    <property type="match status" value="1"/>
</dbReference>
<dbReference type="InterPro" id="IPR003602">
    <property type="entry name" value="Topo_IA_DNA-bd_dom"/>
</dbReference>
<evidence type="ECO:0000313" key="16">
    <source>
        <dbReference type="EMBL" id="AEV95362.1"/>
    </source>
</evidence>
<evidence type="ECO:0000256" key="3">
    <source>
        <dbReference type="ARBA" id="ARBA00012891"/>
    </source>
</evidence>
<dbReference type="PROSITE" id="PS00396">
    <property type="entry name" value="TOPO_IA_1"/>
    <property type="match status" value="1"/>
</dbReference>
<dbReference type="Pfam" id="PF01751">
    <property type="entry name" value="Toprim"/>
    <property type="match status" value="1"/>
</dbReference>
<evidence type="ECO:0000256" key="4">
    <source>
        <dbReference type="ARBA" id="ARBA00022723"/>
    </source>
</evidence>
<evidence type="ECO:0000256" key="11">
    <source>
        <dbReference type="ARBA" id="ARBA00032235"/>
    </source>
</evidence>
<keyword evidence="5" id="KW-0460">Magnesium</keyword>
<feature type="domain" description="Topo IA-type catalytic" evidence="15">
    <location>
        <begin position="153"/>
        <end position="561"/>
    </location>
</feature>
<evidence type="ECO:0000256" key="1">
    <source>
        <dbReference type="ARBA" id="ARBA00000213"/>
    </source>
</evidence>
<comment type="catalytic activity">
    <reaction evidence="1">
        <text>ATP-independent breakage of single-stranded DNA, followed by passage and rejoining.</text>
        <dbReference type="EC" id="5.6.2.1"/>
    </reaction>
</comment>
<dbReference type="InterPro" id="IPR013825">
    <property type="entry name" value="Topo_IA_cen_sub2"/>
</dbReference>
<dbReference type="PROSITE" id="PS52039">
    <property type="entry name" value="TOPO_IA_2"/>
    <property type="match status" value="1"/>
</dbReference>
<dbReference type="Pfam" id="PF01131">
    <property type="entry name" value="Topoisom_bac"/>
    <property type="match status" value="1"/>
</dbReference>
<evidence type="ECO:0000259" key="15">
    <source>
        <dbReference type="PROSITE" id="PS52039"/>
    </source>
</evidence>
<comment type="similarity">
    <text evidence="2">Belongs to the type IA topoisomerase family.</text>
</comment>
<dbReference type="GO" id="GO:0006265">
    <property type="term" value="P:DNA topological change"/>
    <property type="evidence" value="ECO:0007669"/>
    <property type="project" value="InterPro"/>
</dbReference>
<keyword evidence="8" id="KW-0413">Isomerase</keyword>
<dbReference type="GO" id="GO:0003917">
    <property type="term" value="F:DNA topoisomerase type I (single strand cut, ATP-independent) activity"/>
    <property type="evidence" value="ECO:0007669"/>
    <property type="project" value="UniProtKB-EC"/>
</dbReference>
<dbReference type="InterPro" id="IPR006171">
    <property type="entry name" value="TOPRIM_dom"/>
</dbReference>
<dbReference type="InterPro" id="IPR023405">
    <property type="entry name" value="Topo_IA_core_domain"/>
</dbReference>
<dbReference type="GO" id="GO:0043597">
    <property type="term" value="C:cytoplasmic replication fork"/>
    <property type="evidence" value="ECO:0007669"/>
    <property type="project" value="TreeGrafter"/>
</dbReference>